<name>A0AA51R894_9BACT</name>
<gene>
    <name evidence="1" type="ORF">QYS48_32445</name>
</gene>
<evidence type="ECO:0000313" key="1">
    <source>
        <dbReference type="EMBL" id="WMN06396.1"/>
    </source>
</evidence>
<keyword evidence="2" id="KW-1185">Reference proteome</keyword>
<dbReference type="NCBIfam" id="NF046086">
    <property type="entry name" value="BFO_1060_trans"/>
    <property type="match status" value="1"/>
</dbReference>
<dbReference type="AlphaFoldDB" id="A0AA51R894"/>
<dbReference type="Proteomes" id="UP001244443">
    <property type="component" value="Chromosome"/>
</dbReference>
<reference evidence="1" key="1">
    <citation type="submission" date="2023-08" db="EMBL/GenBank/DDBJ databases">
        <title>Comparative genomics and taxonomic characterization of three novel marine species of genus Marivirga.</title>
        <authorList>
            <person name="Muhammad N."/>
            <person name="Kim S.-G."/>
        </authorList>
    </citation>
    <scope>NUCLEOTIDE SEQUENCE [LARGE SCALE GENOMIC DNA]</scope>
    <source>
        <strain evidence="1">ABR2-2</strain>
    </source>
</reference>
<dbReference type="EMBL" id="CP129970">
    <property type="protein sequence ID" value="WMN06396.1"/>
    <property type="molecule type" value="Genomic_DNA"/>
</dbReference>
<protein>
    <submittedName>
        <fullName evidence="1">Uncharacterized protein</fullName>
    </submittedName>
</protein>
<evidence type="ECO:0000313" key="2">
    <source>
        <dbReference type="Proteomes" id="UP001244443"/>
    </source>
</evidence>
<organism evidence="1 2">
    <name type="scientific">Marivirga arenosa</name>
    <dbReference type="NCBI Taxonomy" id="3059076"/>
    <lineage>
        <taxon>Bacteria</taxon>
        <taxon>Pseudomonadati</taxon>
        <taxon>Bacteroidota</taxon>
        <taxon>Cytophagia</taxon>
        <taxon>Cytophagales</taxon>
        <taxon>Marivirgaceae</taxon>
        <taxon>Marivirga</taxon>
    </lineage>
</organism>
<sequence>MLPVLHGLETAVACELQILFIWDIYKIEIEKPDLIILPNAKGHHMYFEIAKYAYQSDIKVFALESEGNFRTDGSFPYWGYNKDQFFYQDWVTAWSPRTLKYIKNIAPAEQKDKVVLTGATGFDRYVFGKFISKNEFLKKYNKEKYSKIIGYAGWAFGKIHSAHKKEALTHIFPDDIQKRYEWVEKYRLFVRNILKQAIENNPDVLFLFKRHPKEAFESDLSEGPNEMNELLNYDNVLYFRQDEQIHDLINVSDFWMGFETTTALEAWMLGKQTILINDDTDFPRNNLHIGSPKISSYPKLQEIINEYYKKQDIEIFNQPEFKKNRELLVSDTIGYADGKNHLRVLYFLLKTFDSIEPGHSQPKLNLRALRLYFLMHMGKYFYNKSIFEKLPYFRKTIYVFESMYLSGLKERRKEVRSDIDNFYKKHHIKEKLKARDWESILSLNFLKQT</sequence>
<proteinExistence type="predicted"/>
<accession>A0AA51R894</accession>
<dbReference type="SUPFAM" id="SSF53756">
    <property type="entry name" value="UDP-Glycosyltransferase/glycogen phosphorylase"/>
    <property type="match status" value="1"/>
</dbReference>